<accession>A0A0F9HR00</accession>
<sequence>MINLSDYETYFSEKRPFFIEGSSIFDQFGRGGATSNASISWSSPSFFYSRRIGRAPQGDVEQDGHVNFPDRSTILGAFKLTGKVGKGWNIGFINALTAREYAEIDSGGARFKKEVEPFSYYGVLRTLREFNEGKQGLGFIATSVVRDLRNENLEGILNKNAFSLAVDGWTFLDKDKTWVTGGWIGGTRIKGSQTAILELQKSSLHYYQRPDATHVEVNEEATSLSGWGGRFYINKQKGNFLFNAAFGALSPGFDPNDVGFQSANSDKINAHLLTGYYWPHPGKIFRNILIYGGPFRNYDFAGNKTWDGFLLIVEGKFLNYWGFNTMLAYNPQTISNTLTRGGPLALLPSGYQINLNLSTDSRKPVVISGHGSYYSRPTDGYSLSSSISLRWKPRTNISFSFGPGYSVRRSSIQWVTRVDDPLMAETFGSRYVFGDYFQRMLSSNIRLDWTFTPNLSLQLYLQPLLAVGEYNQFKELARPKKYEYNLFGEDGSTISYSDADEEYTVDPDGPGPAPDFSFGNPDFNFKSLRGTIVLRWEYLPGSILYFVWTQNRADEANPGDFNFRRDMGDLFTAPGDNIFLIKISYRWNL</sequence>
<reference evidence="2" key="1">
    <citation type="journal article" date="2015" name="Nature">
        <title>Complex archaea that bridge the gap between prokaryotes and eukaryotes.</title>
        <authorList>
            <person name="Spang A."/>
            <person name="Saw J.H."/>
            <person name="Jorgensen S.L."/>
            <person name="Zaremba-Niedzwiedzka K."/>
            <person name="Martijn J."/>
            <person name="Lind A.E."/>
            <person name="van Eijk R."/>
            <person name="Schleper C."/>
            <person name="Guy L."/>
            <person name="Ettema T.J."/>
        </authorList>
    </citation>
    <scope>NUCLEOTIDE SEQUENCE</scope>
</reference>
<feature type="domain" description="DUF5916" evidence="1">
    <location>
        <begin position="199"/>
        <end position="585"/>
    </location>
</feature>
<name>A0A0F9HR00_9ZZZZ</name>
<proteinExistence type="predicted"/>
<dbReference type="InterPro" id="IPR045670">
    <property type="entry name" value="DUF5916"/>
</dbReference>
<gene>
    <name evidence="2" type="ORF">LCGC14_1751770</name>
</gene>
<evidence type="ECO:0000313" key="2">
    <source>
        <dbReference type="EMBL" id="KKM05667.1"/>
    </source>
</evidence>
<dbReference type="AlphaFoldDB" id="A0A0F9HR00"/>
<protein>
    <recommendedName>
        <fullName evidence="1">DUF5916 domain-containing protein</fullName>
    </recommendedName>
</protein>
<evidence type="ECO:0000259" key="1">
    <source>
        <dbReference type="Pfam" id="PF19313"/>
    </source>
</evidence>
<organism evidence="2">
    <name type="scientific">marine sediment metagenome</name>
    <dbReference type="NCBI Taxonomy" id="412755"/>
    <lineage>
        <taxon>unclassified sequences</taxon>
        <taxon>metagenomes</taxon>
        <taxon>ecological metagenomes</taxon>
    </lineage>
</organism>
<dbReference type="EMBL" id="LAZR01016166">
    <property type="protein sequence ID" value="KKM05667.1"/>
    <property type="molecule type" value="Genomic_DNA"/>
</dbReference>
<dbReference type="Pfam" id="PF19313">
    <property type="entry name" value="DUF5916"/>
    <property type="match status" value="2"/>
</dbReference>
<feature type="domain" description="DUF5916" evidence="1">
    <location>
        <begin position="2"/>
        <end position="148"/>
    </location>
</feature>
<comment type="caution">
    <text evidence="2">The sequence shown here is derived from an EMBL/GenBank/DDBJ whole genome shotgun (WGS) entry which is preliminary data.</text>
</comment>